<dbReference type="InterPro" id="IPR000182">
    <property type="entry name" value="GNAT_dom"/>
</dbReference>
<dbReference type="Pfam" id="PF00583">
    <property type="entry name" value="Acetyltransf_1"/>
    <property type="match status" value="1"/>
</dbReference>
<sequence>MSSLLPPLPPSWPFARESRPTIAPLAPAHAPACATIHASGFARGWSPTDIESLIADRGVVGDGLFLAGDQKRPRGFVLSRAVLDEAEILTIALEPAIRGRGFSRVLLERHLEALRREGVARLHLEVDEANVPARALYARLGFAQVGRREGYYQRADGSRASALTLSLDL</sequence>
<dbReference type="AlphaFoldDB" id="A0A917Q7C4"/>
<evidence type="ECO:0000259" key="3">
    <source>
        <dbReference type="PROSITE" id="PS51186"/>
    </source>
</evidence>
<dbReference type="PANTHER" id="PTHR43877:SF2">
    <property type="entry name" value="AMINOALKYLPHOSPHONATE N-ACETYLTRANSFERASE-RELATED"/>
    <property type="match status" value="1"/>
</dbReference>
<dbReference type="GO" id="GO:0016747">
    <property type="term" value="F:acyltransferase activity, transferring groups other than amino-acyl groups"/>
    <property type="evidence" value="ECO:0007669"/>
    <property type="project" value="InterPro"/>
</dbReference>
<dbReference type="Gene3D" id="3.40.630.30">
    <property type="match status" value="1"/>
</dbReference>
<dbReference type="Proteomes" id="UP000600449">
    <property type="component" value="Unassembled WGS sequence"/>
</dbReference>
<accession>A0A917Q7C4</accession>
<proteinExistence type="predicted"/>
<dbReference type="RefSeq" id="WP_188912254.1">
    <property type="nucleotide sequence ID" value="NZ_BMMF01000005.1"/>
</dbReference>
<evidence type="ECO:0000256" key="1">
    <source>
        <dbReference type="ARBA" id="ARBA00022679"/>
    </source>
</evidence>
<dbReference type="CDD" id="cd04301">
    <property type="entry name" value="NAT_SF"/>
    <property type="match status" value="1"/>
</dbReference>
<keyword evidence="2" id="KW-0012">Acyltransferase</keyword>
<evidence type="ECO:0000256" key="2">
    <source>
        <dbReference type="ARBA" id="ARBA00023315"/>
    </source>
</evidence>
<organism evidence="4 5">
    <name type="scientific">Salinarimonas ramus</name>
    <dbReference type="NCBI Taxonomy" id="690164"/>
    <lineage>
        <taxon>Bacteria</taxon>
        <taxon>Pseudomonadati</taxon>
        <taxon>Pseudomonadota</taxon>
        <taxon>Alphaproteobacteria</taxon>
        <taxon>Hyphomicrobiales</taxon>
        <taxon>Salinarimonadaceae</taxon>
        <taxon>Salinarimonas</taxon>
    </lineage>
</organism>
<comment type="caution">
    <text evidence="4">The sequence shown here is derived from an EMBL/GenBank/DDBJ whole genome shotgun (WGS) entry which is preliminary data.</text>
</comment>
<evidence type="ECO:0000313" key="4">
    <source>
        <dbReference type="EMBL" id="GGK33066.1"/>
    </source>
</evidence>
<protein>
    <submittedName>
        <fullName evidence="4">N-acetyltransferase GCN5</fullName>
    </submittedName>
</protein>
<dbReference type="InterPro" id="IPR050832">
    <property type="entry name" value="Bact_Acetyltransf"/>
</dbReference>
<gene>
    <name evidence="4" type="ORF">GCM10011322_19750</name>
</gene>
<dbReference type="PROSITE" id="PS51186">
    <property type="entry name" value="GNAT"/>
    <property type="match status" value="1"/>
</dbReference>
<dbReference type="EMBL" id="BMMF01000005">
    <property type="protein sequence ID" value="GGK33066.1"/>
    <property type="molecule type" value="Genomic_DNA"/>
</dbReference>
<evidence type="ECO:0000313" key="5">
    <source>
        <dbReference type="Proteomes" id="UP000600449"/>
    </source>
</evidence>
<reference evidence="4 5" key="1">
    <citation type="journal article" date="2014" name="Int. J. Syst. Evol. Microbiol.">
        <title>Complete genome sequence of Corynebacterium casei LMG S-19264T (=DSM 44701T), isolated from a smear-ripened cheese.</title>
        <authorList>
            <consortium name="US DOE Joint Genome Institute (JGI-PGF)"/>
            <person name="Walter F."/>
            <person name="Albersmeier A."/>
            <person name="Kalinowski J."/>
            <person name="Ruckert C."/>
        </authorList>
    </citation>
    <scope>NUCLEOTIDE SEQUENCE [LARGE SCALE GENOMIC DNA]</scope>
    <source>
        <strain evidence="4 5">CGMCC 1.9161</strain>
    </source>
</reference>
<dbReference type="PANTHER" id="PTHR43877">
    <property type="entry name" value="AMINOALKYLPHOSPHONATE N-ACETYLTRANSFERASE-RELATED-RELATED"/>
    <property type="match status" value="1"/>
</dbReference>
<keyword evidence="5" id="KW-1185">Reference proteome</keyword>
<feature type="domain" description="N-acetyltransferase" evidence="3">
    <location>
        <begin position="20"/>
        <end position="169"/>
    </location>
</feature>
<name>A0A917Q7C4_9HYPH</name>
<dbReference type="InterPro" id="IPR016181">
    <property type="entry name" value="Acyl_CoA_acyltransferase"/>
</dbReference>
<dbReference type="SUPFAM" id="SSF55729">
    <property type="entry name" value="Acyl-CoA N-acyltransferases (Nat)"/>
    <property type="match status" value="1"/>
</dbReference>
<keyword evidence="1" id="KW-0808">Transferase</keyword>